<evidence type="ECO:0000313" key="2">
    <source>
        <dbReference type="EMBL" id="MFF0454792.1"/>
    </source>
</evidence>
<keyword evidence="1 2" id="KW-0808">Transferase</keyword>
<keyword evidence="3" id="KW-1185">Reference proteome</keyword>
<evidence type="ECO:0000256" key="1">
    <source>
        <dbReference type="ARBA" id="ARBA00022679"/>
    </source>
</evidence>
<proteinExistence type="predicted"/>
<dbReference type="RefSeq" id="WP_063063454.1">
    <property type="nucleotide sequence ID" value="NZ_JBIALX010000005.1"/>
</dbReference>
<dbReference type="GO" id="GO:0016740">
    <property type="term" value="F:transferase activity"/>
    <property type="evidence" value="ECO:0007669"/>
    <property type="project" value="UniProtKB-KW"/>
</dbReference>
<organism evidence="2 3">
    <name type="scientific">Nocardia africana</name>
    <dbReference type="NCBI Taxonomy" id="134964"/>
    <lineage>
        <taxon>Bacteria</taxon>
        <taxon>Bacillati</taxon>
        <taxon>Actinomycetota</taxon>
        <taxon>Actinomycetes</taxon>
        <taxon>Mycobacteriales</taxon>
        <taxon>Nocardiaceae</taxon>
        <taxon>Nocardia</taxon>
    </lineage>
</organism>
<comment type="caution">
    <text evidence="2">The sequence shown here is derived from an EMBL/GenBank/DDBJ whole genome shotgun (WGS) entry which is preliminary data.</text>
</comment>
<reference evidence="2 3" key="1">
    <citation type="submission" date="2024-10" db="EMBL/GenBank/DDBJ databases">
        <title>The Natural Products Discovery Center: Release of the First 8490 Sequenced Strains for Exploring Actinobacteria Biosynthetic Diversity.</title>
        <authorList>
            <person name="Kalkreuter E."/>
            <person name="Kautsar S.A."/>
            <person name="Yang D."/>
            <person name="Bader C.D."/>
            <person name="Teijaro C.N."/>
            <person name="Fluegel L."/>
            <person name="Davis C.M."/>
            <person name="Simpson J.R."/>
            <person name="Lauterbach L."/>
            <person name="Steele A.D."/>
            <person name="Gui C."/>
            <person name="Meng S."/>
            <person name="Li G."/>
            <person name="Viehrig K."/>
            <person name="Ye F."/>
            <person name="Su P."/>
            <person name="Kiefer A.F."/>
            <person name="Nichols A."/>
            <person name="Cepeda A.J."/>
            <person name="Yan W."/>
            <person name="Fan B."/>
            <person name="Jiang Y."/>
            <person name="Adhikari A."/>
            <person name="Zheng C.-J."/>
            <person name="Schuster L."/>
            <person name="Cowan T.M."/>
            <person name="Smanski M.J."/>
            <person name="Chevrette M.G."/>
            <person name="De Carvalho L.P.S."/>
            <person name="Shen B."/>
        </authorList>
    </citation>
    <scope>NUCLEOTIDE SEQUENCE [LARGE SCALE GENOMIC DNA]</scope>
    <source>
        <strain evidence="2 3">NPDC004550</strain>
    </source>
</reference>
<dbReference type="SUPFAM" id="SSF89796">
    <property type="entry name" value="CoA-transferase family III (CaiB/BaiF)"/>
    <property type="match status" value="1"/>
</dbReference>
<accession>A0ABW6NJZ7</accession>
<dbReference type="InterPro" id="IPR050483">
    <property type="entry name" value="CoA-transferase_III_domain"/>
</dbReference>
<dbReference type="PANTHER" id="PTHR48207:SF4">
    <property type="entry name" value="BLL6097 PROTEIN"/>
    <property type="match status" value="1"/>
</dbReference>
<dbReference type="InterPro" id="IPR003673">
    <property type="entry name" value="CoA-Trfase_fam_III"/>
</dbReference>
<dbReference type="Gene3D" id="3.40.50.10540">
    <property type="entry name" value="Crotonobetainyl-coa:carnitine coa-transferase, domain 1"/>
    <property type="match status" value="1"/>
</dbReference>
<dbReference type="Gene3D" id="3.30.1540.10">
    <property type="entry name" value="formyl-coa transferase, domain 3"/>
    <property type="match status" value="1"/>
</dbReference>
<dbReference type="Pfam" id="PF02515">
    <property type="entry name" value="CoA_transf_3"/>
    <property type="match status" value="1"/>
</dbReference>
<gene>
    <name evidence="2" type="ORF">ACFYTH_15630</name>
</gene>
<name>A0ABW6NJZ7_9NOCA</name>
<dbReference type="InterPro" id="IPR023606">
    <property type="entry name" value="CoA-Trfase_III_dom_1_sf"/>
</dbReference>
<dbReference type="PANTHER" id="PTHR48207">
    <property type="entry name" value="SUCCINATE--HYDROXYMETHYLGLUTARATE COA-TRANSFERASE"/>
    <property type="match status" value="1"/>
</dbReference>
<dbReference type="EMBL" id="JBIALX010000005">
    <property type="protein sequence ID" value="MFF0454792.1"/>
    <property type="molecule type" value="Genomic_DNA"/>
</dbReference>
<protein>
    <submittedName>
        <fullName evidence="2">CaiB/BaiF CoA transferase family protein</fullName>
    </submittedName>
</protein>
<sequence>MAGPLDGVRVLDLTTNVMGPYASLQLGDLGADVWKIEPPAGDTIRNVGPSRHAGMSSNFLHLNRNKRSLALDLKTSAGAEALLRMIGTADVLMHSMRPTAMARLGLAYENARARNPRIIYCGMYGFGQDGPYADRPAYDDLIQAGVGLPVLQSRKSGEPENVATPLADRAVGLAAGTAVTAALYRRSITGVGQEVQVPMFETFAQFVLGDHLYGYTFDPPIGDWGYARTMDPGRRPYRTSDGGYIAVNLYIDKHWNSFFAVSGHPELAADPRFADVHSRAEHVGILYEFLSEVFPAKTTAEWLRLLTDADIPSIRMHTPATVLDDPHMKGVGFFRDEEHPSEGRLRTMGIPQRWSVDAPELRYPAPRLGEHSAELLTEAGFDRDEIDDLVAGGAVRAAEVRAR</sequence>
<dbReference type="InterPro" id="IPR044855">
    <property type="entry name" value="CoA-Trfase_III_dom3_sf"/>
</dbReference>
<dbReference type="Proteomes" id="UP001601521">
    <property type="component" value="Unassembled WGS sequence"/>
</dbReference>
<evidence type="ECO:0000313" key="3">
    <source>
        <dbReference type="Proteomes" id="UP001601521"/>
    </source>
</evidence>